<dbReference type="SUPFAM" id="SSF54593">
    <property type="entry name" value="Glyoxalase/Bleomycin resistance protein/Dihydroxybiphenyl dioxygenase"/>
    <property type="match status" value="1"/>
</dbReference>
<dbReference type="PANTHER" id="PTHR33990">
    <property type="entry name" value="PROTEIN YJDN-RELATED"/>
    <property type="match status" value="1"/>
</dbReference>
<keyword evidence="3" id="KW-1185">Reference proteome</keyword>
<name>A0A7Y7II92_9MICC</name>
<dbReference type="Gene3D" id="3.10.180.10">
    <property type="entry name" value="2,3-Dihydroxybiphenyl 1,2-Dioxygenase, domain 1"/>
    <property type="match status" value="1"/>
</dbReference>
<sequence>MGQIGTCLWFDGRAEEAAEFYVGLFENSGIKEVARWGEGGPYPAGTALTVQFDLDGRSFRGLNGGPEFTFNESISFELFFDSQEELDAKWAALTADGGQESQCGWLKDKFGVSWQLIPNMLPSVLNGPDQEGAGRAMQAMLGMRKLDIAALQAAYDG</sequence>
<dbReference type="PANTHER" id="PTHR33990:SF2">
    <property type="entry name" value="PHNB-LIKE DOMAIN-CONTAINING PROTEIN"/>
    <property type="match status" value="1"/>
</dbReference>
<feature type="domain" description="PhnB-like" evidence="1">
    <location>
        <begin position="4"/>
        <end position="117"/>
    </location>
</feature>
<dbReference type="Pfam" id="PF06983">
    <property type="entry name" value="3-dmu-9_3-mt"/>
    <property type="match status" value="1"/>
</dbReference>
<dbReference type="InterPro" id="IPR028973">
    <property type="entry name" value="PhnB-like"/>
</dbReference>
<proteinExistence type="predicted"/>
<dbReference type="AlphaFoldDB" id="A0A7Y7II92"/>
<organism evidence="2 3">
    <name type="scientific">Arthrobacter wenxiniae</name>
    <dbReference type="NCBI Taxonomy" id="2713570"/>
    <lineage>
        <taxon>Bacteria</taxon>
        <taxon>Bacillati</taxon>
        <taxon>Actinomycetota</taxon>
        <taxon>Actinomycetes</taxon>
        <taxon>Micrococcales</taxon>
        <taxon>Micrococcaceae</taxon>
        <taxon>Arthrobacter</taxon>
    </lineage>
</organism>
<gene>
    <name evidence="2" type="ORF">G6034_13965</name>
</gene>
<dbReference type="CDD" id="cd06588">
    <property type="entry name" value="PhnB_like"/>
    <property type="match status" value="1"/>
</dbReference>
<evidence type="ECO:0000259" key="1">
    <source>
        <dbReference type="Pfam" id="PF06983"/>
    </source>
</evidence>
<dbReference type="PIRSF" id="PIRSF021700">
    <property type="entry name" value="3_dmu_93_MTrfase"/>
    <property type="match status" value="1"/>
</dbReference>
<dbReference type="EMBL" id="JAAMFM010000023">
    <property type="protein sequence ID" value="NVM95989.1"/>
    <property type="molecule type" value="Genomic_DNA"/>
</dbReference>
<evidence type="ECO:0000313" key="3">
    <source>
        <dbReference type="Proteomes" id="UP000543556"/>
    </source>
</evidence>
<protein>
    <submittedName>
        <fullName evidence="2">VOC family protein</fullName>
    </submittedName>
</protein>
<reference evidence="2 3" key="1">
    <citation type="submission" date="2020-02" db="EMBL/GenBank/DDBJ databases">
        <title>Genome sequence of strain AETb3-4.</title>
        <authorList>
            <person name="Gao J."/>
            <person name="Zhang X."/>
        </authorList>
    </citation>
    <scope>NUCLEOTIDE SEQUENCE [LARGE SCALE GENOMIC DNA]</scope>
    <source>
        <strain evidence="2 3">AETb3-4</strain>
    </source>
</reference>
<dbReference type="InterPro" id="IPR009725">
    <property type="entry name" value="3_dmu_93_MTrfase"/>
</dbReference>
<evidence type="ECO:0000313" key="2">
    <source>
        <dbReference type="EMBL" id="NVM95989.1"/>
    </source>
</evidence>
<dbReference type="Proteomes" id="UP000543556">
    <property type="component" value="Unassembled WGS sequence"/>
</dbReference>
<comment type="caution">
    <text evidence="2">The sequence shown here is derived from an EMBL/GenBank/DDBJ whole genome shotgun (WGS) entry which is preliminary data.</text>
</comment>
<dbReference type="InterPro" id="IPR029068">
    <property type="entry name" value="Glyas_Bleomycin-R_OHBP_Dase"/>
</dbReference>
<accession>A0A7Y7II92</accession>